<dbReference type="AlphaFoldDB" id="A0A2T3NDN7"/>
<sequence length="328" mass="36657">MLKVGVIGCGAISVIHFDAIEKNSNAKLVSVCDVKQDVLKKTTDQYNCNGYIDYNEMLSSEDLDVVHVCTPHYLHKEMIIKALALNINVISEKPVVMNMDEAEEINKALEASTAKLAVSFQNRYNPTSVVMREYVDNNTLGKLVGIKGYVTWQREPESYYAASDWRGKTTTEGGSLIINQAIHTIDLVQWLGGELVKVDGSHSIKAFNDYIDTDDTAEIYFEFKNGAKGLFYGTNAYSTNSPVEMELHFENGLLKYMLGKLFLVDQEGDLTEIERDFQPGKTGKNYWGASHEKAINHFYQAFTVGGAYISLTDSIKSIDILGQLKKVN</sequence>
<dbReference type="Gene3D" id="3.30.360.10">
    <property type="entry name" value="Dihydrodipicolinate Reductase, domain 2"/>
    <property type="match status" value="1"/>
</dbReference>
<dbReference type="PANTHER" id="PTHR43249">
    <property type="entry name" value="UDP-N-ACETYL-2-AMINO-2-DEOXY-D-GLUCURONATE OXIDASE"/>
    <property type="match status" value="1"/>
</dbReference>
<feature type="domain" description="Gfo/Idh/MocA-like oxidoreductase N-terminal" evidence="1">
    <location>
        <begin position="2"/>
        <end position="119"/>
    </location>
</feature>
<dbReference type="Proteomes" id="UP000241346">
    <property type="component" value="Unassembled WGS sequence"/>
</dbReference>
<feature type="domain" description="GFO/IDH/MocA-like oxidoreductase" evidence="2">
    <location>
        <begin position="131"/>
        <end position="254"/>
    </location>
</feature>
<dbReference type="Gene3D" id="3.40.50.720">
    <property type="entry name" value="NAD(P)-binding Rossmann-like Domain"/>
    <property type="match status" value="1"/>
</dbReference>
<dbReference type="InterPro" id="IPR036291">
    <property type="entry name" value="NAD(P)-bd_dom_sf"/>
</dbReference>
<protein>
    <submittedName>
        <fullName evidence="3">Gfo/Idh/MocA family oxidoreductase</fullName>
    </submittedName>
</protein>
<evidence type="ECO:0000259" key="2">
    <source>
        <dbReference type="Pfam" id="PF22725"/>
    </source>
</evidence>
<comment type="caution">
    <text evidence="3">The sequence shown here is derived from an EMBL/GenBank/DDBJ whole genome shotgun (WGS) entry which is preliminary data.</text>
</comment>
<dbReference type="InterPro" id="IPR055170">
    <property type="entry name" value="GFO_IDH_MocA-like_dom"/>
</dbReference>
<evidence type="ECO:0000313" key="3">
    <source>
        <dbReference type="EMBL" id="PSW12334.1"/>
    </source>
</evidence>
<dbReference type="RefSeq" id="WP_107298824.1">
    <property type="nucleotide sequence ID" value="NZ_PYMB01000005.1"/>
</dbReference>
<proteinExistence type="predicted"/>
<accession>A0A2T3NDN7</accession>
<dbReference type="InterPro" id="IPR052515">
    <property type="entry name" value="Gfo/Idh/MocA_Oxidoreductase"/>
</dbReference>
<dbReference type="Pfam" id="PF01408">
    <property type="entry name" value="GFO_IDH_MocA"/>
    <property type="match status" value="1"/>
</dbReference>
<reference evidence="3 4" key="1">
    <citation type="submission" date="2018-03" db="EMBL/GenBank/DDBJ databases">
        <title>Whole genome sequencing of Histamine producing bacteria.</title>
        <authorList>
            <person name="Butler K."/>
        </authorList>
    </citation>
    <scope>NUCLEOTIDE SEQUENCE [LARGE SCALE GENOMIC DNA]</scope>
    <source>
        <strain evidence="3 4">DSM 19138</strain>
    </source>
</reference>
<organism evidence="3 4">
    <name type="scientific">Photobacterium rosenbergii</name>
    <dbReference type="NCBI Taxonomy" id="294936"/>
    <lineage>
        <taxon>Bacteria</taxon>
        <taxon>Pseudomonadati</taxon>
        <taxon>Pseudomonadota</taxon>
        <taxon>Gammaproteobacteria</taxon>
        <taxon>Vibrionales</taxon>
        <taxon>Vibrionaceae</taxon>
        <taxon>Photobacterium</taxon>
    </lineage>
</organism>
<gene>
    <name evidence="3" type="ORF">C9J01_14260</name>
</gene>
<dbReference type="OrthoDB" id="9781031at2"/>
<dbReference type="Pfam" id="PF22725">
    <property type="entry name" value="GFO_IDH_MocA_C3"/>
    <property type="match status" value="1"/>
</dbReference>
<name>A0A2T3NDN7_9GAMM</name>
<dbReference type="SUPFAM" id="SSF51735">
    <property type="entry name" value="NAD(P)-binding Rossmann-fold domains"/>
    <property type="match status" value="1"/>
</dbReference>
<dbReference type="InterPro" id="IPR000683">
    <property type="entry name" value="Gfo/Idh/MocA-like_OxRdtase_N"/>
</dbReference>
<dbReference type="PANTHER" id="PTHR43249:SF1">
    <property type="entry name" value="D-GLUCOSIDE 3-DEHYDROGENASE"/>
    <property type="match status" value="1"/>
</dbReference>
<dbReference type="SUPFAM" id="SSF55347">
    <property type="entry name" value="Glyceraldehyde-3-phosphate dehydrogenase-like, C-terminal domain"/>
    <property type="match status" value="1"/>
</dbReference>
<evidence type="ECO:0000259" key="1">
    <source>
        <dbReference type="Pfam" id="PF01408"/>
    </source>
</evidence>
<dbReference type="GO" id="GO:0000166">
    <property type="term" value="F:nucleotide binding"/>
    <property type="evidence" value="ECO:0007669"/>
    <property type="project" value="InterPro"/>
</dbReference>
<evidence type="ECO:0000313" key="4">
    <source>
        <dbReference type="Proteomes" id="UP000241346"/>
    </source>
</evidence>
<dbReference type="EMBL" id="PYMB01000005">
    <property type="protein sequence ID" value="PSW12334.1"/>
    <property type="molecule type" value="Genomic_DNA"/>
</dbReference>